<protein>
    <submittedName>
        <fullName evidence="3">Uncharacterized protein</fullName>
    </submittedName>
</protein>
<comment type="caution">
    <text evidence="3">The sequence shown here is derived from an EMBL/GenBank/DDBJ whole genome shotgun (WGS) entry which is preliminary data.</text>
</comment>
<evidence type="ECO:0000313" key="3">
    <source>
        <dbReference type="EMBL" id="OXA56614.1"/>
    </source>
</evidence>
<feature type="signal peptide" evidence="2">
    <location>
        <begin position="1"/>
        <end position="19"/>
    </location>
</feature>
<feature type="region of interest" description="Disordered" evidence="1">
    <location>
        <begin position="172"/>
        <end position="211"/>
    </location>
</feature>
<sequence>MDSKLFIFLGLLLLQGVASQDEYEYEEGPDDEDESAAEVNVPVTTLKPKKKIDHLKNMTFSQEFQNLASEVDEAAKNPNKTVSVVTTSKNGTTKVTFTTRRPRPRPTTELNRGQEIGSSVNGILSSVTNLDIPGIVDNALSIRNNEPVREFVTGLMTAIFCSPFLNNFSTCGGRLGTNNNSNRRRTKPKPAPVQETPAEVVPAPAVASAAR</sequence>
<evidence type="ECO:0000256" key="1">
    <source>
        <dbReference type="SAM" id="MobiDB-lite"/>
    </source>
</evidence>
<feature type="compositionally biased region" description="Low complexity" evidence="1">
    <location>
        <begin position="192"/>
        <end position="211"/>
    </location>
</feature>
<dbReference type="AlphaFoldDB" id="A0A226EHU7"/>
<gene>
    <name evidence="3" type="ORF">Fcan01_09109</name>
</gene>
<name>A0A226EHU7_FOLCA</name>
<evidence type="ECO:0000256" key="2">
    <source>
        <dbReference type="SAM" id="SignalP"/>
    </source>
</evidence>
<evidence type="ECO:0000313" key="4">
    <source>
        <dbReference type="Proteomes" id="UP000198287"/>
    </source>
</evidence>
<accession>A0A226EHU7</accession>
<keyword evidence="4" id="KW-1185">Reference proteome</keyword>
<keyword evidence="2" id="KW-0732">Signal</keyword>
<feature type="chain" id="PRO_5012601390" evidence="2">
    <location>
        <begin position="20"/>
        <end position="211"/>
    </location>
</feature>
<dbReference type="Proteomes" id="UP000198287">
    <property type="component" value="Unassembled WGS sequence"/>
</dbReference>
<reference evidence="3 4" key="1">
    <citation type="submission" date="2015-12" db="EMBL/GenBank/DDBJ databases">
        <title>The genome of Folsomia candida.</title>
        <authorList>
            <person name="Faddeeva A."/>
            <person name="Derks M.F."/>
            <person name="Anvar Y."/>
            <person name="Smit S."/>
            <person name="Van Straalen N."/>
            <person name="Roelofs D."/>
        </authorList>
    </citation>
    <scope>NUCLEOTIDE SEQUENCE [LARGE SCALE GENOMIC DNA]</scope>
    <source>
        <strain evidence="3 4">VU population</strain>
        <tissue evidence="3">Whole body</tissue>
    </source>
</reference>
<feature type="region of interest" description="Disordered" evidence="1">
    <location>
        <begin position="94"/>
        <end position="113"/>
    </location>
</feature>
<dbReference type="EMBL" id="LNIX01000004">
    <property type="protein sequence ID" value="OXA56614.1"/>
    <property type="molecule type" value="Genomic_DNA"/>
</dbReference>
<organism evidence="3 4">
    <name type="scientific">Folsomia candida</name>
    <name type="common">Springtail</name>
    <dbReference type="NCBI Taxonomy" id="158441"/>
    <lineage>
        <taxon>Eukaryota</taxon>
        <taxon>Metazoa</taxon>
        <taxon>Ecdysozoa</taxon>
        <taxon>Arthropoda</taxon>
        <taxon>Hexapoda</taxon>
        <taxon>Collembola</taxon>
        <taxon>Entomobryomorpha</taxon>
        <taxon>Isotomoidea</taxon>
        <taxon>Isotomidae</taxon>
        <taxon>Proisotominae</taxon>
        <taxon>Folsomia</taxon>
    </lineage>
</organism>
<proteinExistence type="predicted"/>
<feature type="compositionally biased region" description="Polar residues" evidence="1">
    <location>
        <begin position="172"/>
        <end position="181"/>
    </location>
</feature>